<comment type="caution">
    <text evidence="1">The sequence shown here is derived from an EMBL/GenBank/DDBJ whole genome shotgun (WGS) entry which is preliminary data.</text>
</comment>
<accession>A0ACB9M477</accession>
<evidence type="ECO:0000313" key="1">
    <source>
        <dbReference type="EMBL" id="KAI4318957.1"/>
    </source>
</evidence>
<dbReference type="Proteomes" id="UP001057402">
    <property type="component" value="Chromosome 10"/>
</dbReference>
<name>A0ACB9M477_9MYRT</name>
<sequence>MESPPERFRLFEELQLLELPGKFVIRSKESPIQGFSVDRRSGDILSPLVGEDDVAPTSNCRTSIIYGVVGTIRLLAGTHVLVVTSRKEVGTLFGFPIYRVTSMRFLSCNEAVNLSTPQEKKDEAYFMALLRVIESTPGLYYSYETDITLNLQRRFQLADGWMRKPPWKQADPRFVWNKNLLEELIELKLDKFILPLLQGSFQTAELQLKGMPTIVTLISRRCTRRLGTRMWRRGANMEGDTANFIETEQIVEAKGFKLSLLQVRGSIPLLWEQIVDLSYKPGLRIIEHDQMSEVVERHFLDLSQRYGDIIAVDLTDKHGDEGKLSLAYADQMQKLPNVRYIAFDFHHICGNSRYENLEVLYEQLSTDFEMQRYLLVDAEGKIMEEQRGVIRANCIDCLDRTNVTQSFLAQRSLDIQLQRIGLLSPGESISMFIEDYTVFRILWAEQGDEISLEYAGTHALKGDLVRYGRQTFVGSIKDGVSALSRYCLNNFHDGMRQDAIDLVSGHYSINRYGIPPLQSRGLDSLAYLPIASVLLVGGLTLTSVTIHHAGRNTQQLVSSMVCAGAAAGVMALVKANGRQLCSRPRLCGLL</sequence>
<proteinExistence type="predicted"/>
<keyword evidence="2" id="KW-1185">Reference proteome</keyword>
<protein>
    <submittedName>
        <fullName evidence="1">Uncharacterized protein</fullName>
    </submittedName>
</protein>
<reference evidence="2" key="1">
    <citation type="journal article" date="2023" name="Front. Plant Sci.">
        <title>Chromosomal-level genome assembly of Melastoma candidum provides insights into trichome evolution.</title>
        <authorList>
            <person name="Zhong Y."/>
            <person name="Wu W."/>
            <person name="Sun C."/>
            <person name="Zou P."/>
            <person name="Liu Y."/>
            <person name="Dai S."/>
            <person name="Zhou R."/>
        </authorList>
    </citation>
    <scope>NUCLEOTIDE SEQUENCE [LARGE SCALE GENOMIC DNA]</scope>
</reference>
<dbReference type="EMBL" id="CM042889">
    <property type="protein sequence ID" value="KAI4318957.1"/>
    <property type="molecule type" value="Genomic_DNA"/>
</dbReference>
<gene>
    <name evidence="1" type="ORF">MLD38_032609</name>
</gene>
<organism evidence="1 2">
    <name type="scientific">Melastoma candidum</name>
    <dbReference type="NCBI Taxonomy" id="119954"/>
    <lineage>
        <taxon>Eukaryota</taxon>
        <taxon>Viridiplantae</taxon>
        <taxon>Streptophyta</taxon>
        <taxon>Embryophyta</taxon>
        <taxon>Tracheophyta</taxon>
        <taxon>Spermatophyta</taxon>
        <taxon>Magnoliopsida</taxon>
        <taxon>eudicotyledons</taxon>
        <taxon>Gunneridae</taxon>
        <taxon>Pentapetalae</taxon>
        <taxon>rosids</taxon>
        <taxon>malvids</taxon>
        <taxon>Myrtales</taxon>
        <taxon>Melastomataceae</taxon>
        <taxon>Melastomatoideae</taxon>
        <taxon>Melastomateae</taxon>
        <taxon>Melastoma</taxon>
    </lineage>
</organism>
<evidence type="ECO:0000313" key="2">
    <source>
        <dbReference type="Proteomes" id="UP001057402"/>
    </source>
</evidence>